<evidence type="ECO:0000313" key="2">
    <source>
        <dbReference type="EMBL" id="CAJ1390245.1"/>
    </source>
</evidence>
<sequence length="55" mass="5865">MKVRVGVKAHAARGLAEDREEDAPSQAREPKAPEGGVSVPKFRLNGGLRDSVPRA</sequence>
<evidence type="ECO:0000256" key="1">
    <source>
        <dbReference type="SAM" id="MobiDB-lite"/>
    </source>
</evidence>
<organism evidence="2 3">
    <name type="scientific">Effrenium voratum</name>
    <dbReference type="NCBI Taxonomy" id="2562239"/>
    <lineage>
        <taxon>Eukaryota</taxon>
        <taxon>Sar</taxon>
        <taxon>Alveolata</taxon>
        <taxon>Dinophyceae</taxon>
        <taxon>Suessiales</taxon>
        <taxon>Symbiodiniaceae</taxon>
        <taxon>Effrenium</taxon>
    </lineage>
</organism>
<dbReference type="AlphaFoldDB" id="A0AA36N4G6"/>
<feature type="compositionally biased region" description="Basic residues" evidence="1">
    <location>
        <begin position="1"/>
        <end position="11"/>
    </location>
</feature>
<protein>
    <submittedName>
        <fullName evidence="2">Uncharacterized protein</fullName>
    </submittedName>
</protein>
<gene>
    <name evidence="2" type="ORF">EVOR1521_LOCUS15723</name>
</gene>
<accession>A0AA36N4G6</accession>
<reference evidence="2" key="1">
    <citation type="submission" date="2023-08" db="EMBL/GenBank/DDBJ databases">
        <authorList>
            <person name="Chen Y."/>
            <person name="Shah S."/>
            <person name="Dougan E. K."/>
            <person name="Thang M."/>
            <person name="Chan C."/>
        </authorList>
    </citation>
    <scope>NUCLEOTIDE SEQUENCE</scope>
</reference>
<dbReference type="Proteomes" id="UP001178507">
    <property type="component" value="Unassembled WGS sequence"/>
</dbReference>
<name>A0AA36N4G6_9DINO</name>
<dbReference type="EMBL" id="CAUJNA010002035">
    <property type="protein sequence ID" value="CAJ1390245.1"/>
    <property type="molecule type" value="Genomic_DNA"/>
</dbReference>
<proteinExistence type="predicted"/>
<keyword evidence="3" id="KW-1185">Reference proteome</keyword>
<evidence type="ECO:0000313" key="3">
    <source>
        <dbReference type="Proteomes" id="UP001178507"/>
    </source>
</evidence>
<feature type="region of interest" description="Disordered" evidence="1">
    <location>
        <begin position="1"/>
        <end position="55"/>
    </location>
</feature>
<comment type="caution">
    <text evidence="2">The sequence shown here is derived from an EMBL/GenBank/DDBJ whole genome shotgun (WGS) entry which is preliminary data.</text>
</comment>